<dbReference type="RefSeq" id="WP_017365305.1">
    <property type="nucleotide sequence ID" value="NZ_CP079096.1"/>
</dbReference>
<dbReference type="EMBL" id="OX458332">
    <property type="protein sequence ID" value="CAI8879067.1"/>
    <property type="molecule type" value="Genomic_DNA"/>
</dbReference>
<accession>A0AA35V8A9</accession>
<dbReference type="AlphaFoldDB" id="A0AA35V8A9"/>
<evidence type="ECO:0000313" key="2">
    <source>
        <dbReference type="Proteomes" id="UP001158598"/>
    </source>
</evidence>
<reference evidence="1" key="1">
    <citation type="submission" date="2023-03" db="EMBL/GenBank/DDBJ databases">
        <authorList>
            <person name="Pearce D."/>
        </authorList>
    </citation>
    <scope>NUCLEOTIDE SEQUENCE</scope>
    <source>
        <strain evidence="1">Mc</strain>
    </source>
</reference>
<proteinExistence type="predicted"/>
<organism evidence="1 2">
    <name type="scientific">Methylococcus capsulatus</name>
    <dbReference type="NCBI Taxonomy" id="414"/>
    <lineage>
        <taxon>Bacteria</taxon>
        <taxon>Pseudomonadati</taxon>
        <taxon>Pseudomonadota</taxon>
        <taxon>Gammaproteobacteria</taxon>
        <taxon>Methylococcales</taxon>
        <taxon>Methylococcaceae</taxon>
        <taxon>Methylococcus</taxon>
    </lineage>
</organism>
<gene>
    <name evidence="1" type="ORF">MCNOR_3025</name>
</gene>
<evidence type="ECO:0000313" key="1">
    <source>
        <dbReference type="EMBL" id="CAI8879067.1"/>
    </source>
</evidence>
<name>A0AA35V8A9_METCP</name>
<protein>
    <submittedName>
        <fullName evidence="1">Uncharacterized protein</fullName>
    </submittedName>
</protein>
<sequence length="99" mass="11474">MTPVSKDQGVAVALLTEFTTHRLPRALDIRAKVERREPLDDLDIGFLREVFETAQLIKSQVDRQPEYQEIYARAVALYKEIMDQAMANERERAEPDSRL</sequence>
<dbReference type="Proteomes" id="UP001158598">
    <property type="component" value="Chromosome"/>
</dbReference>